<evidence type="ECO:0000256" key="7">
    <source>
        <dbReference type="ARBA" id="ARBA00022786"/>
    </source>
</evidence>
<dbReference type="Gene3D" id="1.20.120.1750">
    <property type="match status" value="1"/>
</dbReference>
<keyword evidence="8" id="KW-0862">Zinc</keyword>
<evidence type="ECO:0000259" key="12">
    <source>
        <dbReference type="PROSITE" id="PS51873"/>
    </source>
</evidence>
<evidence type="ECO:0000256" key="5">
    <source>
        <dbReference type="ARBA" id="ARBA00022737"/>
    </source>
</evidence>
<proteinExistence type="predicted"/>
<dbReference type="InterPro" id="IPR048962">
    <property type="entry name" value="ARIH1-like_UBL"/>
</dbReference>
<evidence type="ECO:0000256" key="1">
    <source>
        <dbReference type="ARBA" id="ARBA00001798"/>
    </source>
</evidence>
<dbReference type="PANTHER" id="PTHR11685">
    <property type="entry name" value="RBR FAMILY RING FINGER AND IBR DOMAIN-CONTAINING"/>
    <property type="match status" value="1"/>
</dbReference>
<dbReference type="SUPFAM" id="SSF57850">
    <property type="entry name" value="RING/U-box"/>
    <property type="match status" value="3"/>
</dbReference>
<protein>
    <recommendedName>
        <fullName evidence="2">RBR-type E3 ubiquitin transferase</fullName>
        <ecNumber evidence="2">2.3.2.31</ecNumber>
    </recommendedName>
</protein>
<reference evidence="13" key="1">
    <citation type="submission" date="2021-01" db="EMBL/GenBank/DDBJ databases">
        <authorList>
            <person name="Corre E."/>
            <person name="Pelletier E."/>
            <person name="Niang G."/>
            <person name="Scheremetjew M."/>
            <person name="Finn R."/>
            <person name="Kale V."/>
            <person name="Holt S."/>
            <person name="Cochrane G."/>
            <person name="Meng A."/>
            <person name="Brown T."/>
            <person name="Cohen L."/>
        </authorList>
    </citation>
    <scope>NUCLEOTIDE SEQUENCE</scope>
    <source>
        <strain evidence="13">CCMP147</strain>
    </source>
</reference>
<dbReference type="SMART" id="SM00647">
    <property type="entry name" value="IBR"/>
    <property type="match status" value="2"/>
</dbReference>
<feature type="compositionally biased region" description="Acidic residues" evidence="10">
    <location>
        <begin position="33"/>
        <end position="47"/>
    </location>
</feature>
<feature type="domain" description="RING-type" evidence="11">
    <location>
        <begin position="221"/>
        <end position="269"/>
    </location>
</feature>
<dbReference type="InterPro" id="IPR001841">
    <property type="entry name" value="Znf_RING"/>
</dbReference>
<dbReference type="FunFam" id="1.20.120.1750:FF:000002">
    <property type="entry name" value="RBR-type E3 ubiquitin transferase"/>
    <property type="match status" value="1"/>
</dbReference>
<dbReference type="CDD" id="cd20360">
    <property type="entry name" value="Rcat_RBR_TRIAD1"/>
    <property type="match status" value="1"/>
</dbReference>
<dbReference type="Pfam" id="PF21235">
    <property type="entry name" value="UBA_ARI1"/>
    <property type="match status" value="1"/>
</dbReference>
<organism evidence="13">
    <name type="scientific">Pseudictyota dubia</name>
    <dbReference type="NCBI Taxonomy" id="2749911"/>
    <lineage>
        <taxon>Eukaryota</taxon>
        <taxon>Sar</taxon>
        <taxon>Stramenopiles</taxon>
        <taxon>Ochrophyta</taxon>
        <taxon>Bacillariophyta</taxon>
        <taxon>Mediophyceae</taxon>
        <taxon>Biddulphiophycidae</taxon>
        <taxon>Eupodiscales</taxon>
        <taxon>Odontellaceae</taxon>
        <taxon>Pseudictyota</taxon>
    </lineage>
</organism>
<evidence type="ECO:0000313" key="13">
    <source>
        <dbReference type="EMBL" id="CAD8313618.1"/>
    </source>
</evidence>
<dbReference type="EC" id="2.3.2.31" evidence="2"/>
<feature type="compositionally biased region" description="Low complexity" evidence="10">
    <location>
        <begin position="190"/>
        <end position="199"/>
    </location>
</feature>
<dbReference type="InterPro" id="IPR031127">
    <property type="entry name" value="E3_UB_ligase_RBR"/>
</dbReference>
<evidence type="ECO:0000256" key="2">
    <source>
        <dbReference type="ARBA" id="ARBA00012251"/>
    </source>
</evidence>
<feature type="region of interest" description="Disordered" evidence="10">
    <location>
        <begin position="1"/>
        <end position="95"/>
    </location>
</feature>
<keyword evidence="4" id="KW-0479">Metal-binding</keyword>
<keyword evidence="5" id="KW-0677">Repeat</keyword>
<accession>A0A7R9W3Q5</accession>
<dbReference type="Pfam" id="PF22191">
    <property type="entry name" value="IBR_1"/>
    <property type="match status" value="1"/>
</dbReference>
<dbReference type="InterPro" id="IPR013083">
    <property type="entry name" value="Znf_RING/FYVE/PHD"/>
</dbReference>
<dbReference type="PROSITE" id="PS51873">
    <property type="entry name" value="TRIAD"/>
    <property type="match status" value="1"/>
</dbReference>
<name>A0A7R9W3Q5_9STRA</name>
<evidence type="ECO:0000256" key="9">
    <source>
        <dbReference type="PROSITE-ProRule" id="PRU00175"/>
    </source>
</evidence>
<evidence type="ECO:0000259" key="11">
    <source>
        <dbReference type="PROSITE" id="PS50089"/>
    </source>
</evidence>
<dbReference type="Pfam" id="PF00097">
    <property type="entry name" value="zf-C3HC4"/>
    <property type="match status" value="1"/>
</dbReference>
<comment type="catalytic activity">
    <reaction evidence="1">
        <text>[E2 ubiquitin-conjugating enzyme]-S-ubiquitinyl-L-cysteine + [acceptor protein]-L-lysine = [E2 ubiquitin-conjugating enzyme]-L-cysteine + [acceptor protein]-N(6)-ubiquitinyl-L-lysine.</text>
        <dbReference type="EC" id="2.3.2.31"/>
    </reaction>
</comment>
<keyword evidence="6 9" id="KW-0863">Zinc-finger</keyword>
<feature type="region of interest" description="Disordered" evidence="10">
    <location>
        <begin position="184"/>
        <end position="203"/>
    </location>
</feature>
<dbReference type="AlphaFoldDB" id="A0A7R9W3Q5"/>
<keyword evidence="3" id="KW-0808">Transferase</keyword>
<feature type="compositionally biased region" description="Acidic residues" evidence="10">
    <location>
        <begin position="1"/>
        <end position="25"/>
    </location>
</feature>
<keyword evidence="7" id="KW-0833">Ubl conjugation pathway</keyword>
<evidence type="ECO:0000256" key="8">
    <source>
        <dbReference type="ARBA" id="ARBA00022833"/>
    </source>
</evidence>
<evidence type="ECO:0000256" key="6">
    <source>
        <dbReference type="ARBA" id="ARBA00022771"/>
    </source>
</evidence>
<evidence type="ECO:0000256" key="4">
    <source>
        <dbReference type="ARBA" id="ARBA00022723"/>
    </source>
</evidence>
<dbReference type="Pfam" id="PF01485">
    <property type="entry name" value="IBR"/>
    <property type="match status" value="1"/>
</dbReference>
<dbReference type="EMBL" id="HBED01025041">
    <property type="protein sequence ID" value="CAD8313618.1"/>
    <property type="molecule type" value="Transcribed_RNA"/>
</dbReference>
<dbReference type="InterPro" id="IPR018957">
    <property type="entry name" value="Znf_C3HC4_RING-type"/>
</dbReference>
<evidence type="ECO:0000256" key="3">
    <source>
        <dbReference type="ARBA" id="ARBA00022679"/>
    </source>
</evidence>
<dbReference type="GO" id="GO:0016567">
    <property type="term" value="P:protein ubiquitination"/>
    <property type="evidence" value="ECO:0007669"/>
    <property type="project" value="InterPro"/>
</dbReference>
<dbReference type="PROSITE" id="PS50089">
    <property type="entry name" value="ZF_RING_2"/>
    <property type="match status" value="1"/>
</dbReference>
<feature type="compositionally biased region" description="Basic and acidic residues" evidence="10">
    <location>
        <begin position="48"/>
        <end position="59"/>
    </location>
</feature>
<dbReference type="InterPro" id="IPR002867">
    <property type="entry name" value="IBR_dom"/>
</dbReference>
<dbReference type="InterPro" id="IPR047556">
    <property type="entry name" value="Rcat_RBR_TRIAD1"/>
</dbReference>
<evidence type="ECO:0000256" key="10">
    <source>
        <dbReference type="SAM" id="MobiDB-lite"/>
    </source>
</evidence>
<dbReference type="Pfam" id="PF19422">
    <property type="entry name" value="Ariadne"/>
    <property type="match status" value="1"/>
</dbReference>
<dbReference type="SMART" id="SM00184">
    <property type="entry name" value="RING"/>
    <property type="match status" value="2"/>
</dbReference>
<dbReference type="InterPro" id="IPR044066">
    <property type="entry name" value="TRIAD_supradom"/>
</dbReference>
<feature type="domain" description="RING-type" evidence="12">
    <location>
        <begin position="217"/>
        <end position="433"/>
    </location>
</feature>
<dbReference type="FunFam" id="3.30.40.10:FF:000019">
    <property type="entry name" value="RBR-type E3 ubiquitin transferase"/>
    <property type="match status" value="1"/>
</dbReference>
<gene>
    <name evidence="13" type="ORF">TDUB1175_LOCUS12407</name>
</gene>
<dbReference type="Gene3D" id="3.30.40.10">
    <property type="entry name" value="Zinc/RING finger domain, C3HC4 (zinc finger)"/>
    <property type="match status" value="1"/>
</dbReference>
<dbReference type="GO" id="GO:0061630">
    <property type="term" value="F:ubiquitin protein ligase activity"/>
    <property type="evidence" value="ECO:0007669"/>
    <property type="project" value="UniProtKB-EC"/>
</dbReference>
<sequence>MDDDDYSNASEDYEYQYSDDDEDNESGGGGYKDDDDYEDAMEMDGDDHDQSGESGDKKRSSSSKRHMTSSSGSGRADNPNAAPMGGGGAAAGGAAASAGGFGDILGDQDSGSSIRMVDSSDLVPIMKRRLREVTEVLDIPASAAAVLMREHKWAKERLFETFYEDPDKVLKQCGVYARCRKDEFGGGGKKPPAAAAQPQSTGRVTRSSAAAKRSASQKVQCQICYDEDGFDPAEMMAMPCGHEFCLDCWRGFLEVAVTNGPASVMTTCPQAGCNEIVTEEELRRAATDVLPKFEGYQLRSFVEMNGLTRWCPGPGCERVAIGTARCIDAAGDARCDACTTCFCLRCGEEPHAPVTCRDLVRWNEKCRNESETANWILANTKPCPKCSSRIEKNQGCNHMSCQQCKYEFCWICMGNWNEHGANTGGYYRCNKFDPNDGDKTDQSEAAKAKRELDRYLHYYKRFHAHAEAQKFAKRQLRETEQRMVLLQEQSSDATWTDVEFLKAANEQLVECRRVLKYTYSFAFYLTEPAGVSKNMSDASASAGTGSQKAMRRERFEYHQEMLERFTENLSELSEKPLSEMDRTEVVNVTRVVDRFMKNILKYVEDGMEEG</sequence>
<dbReference type="GO" id="GO:0008270">
    <property type="term" value="F:zinc ion binding"/>
    <property type="evidence" value="ECO:0007669"/>
    <property type="project" value="UniProtKB-KW"/>
</dbReference>
<dbReference type="InterPro" id="IPR045840">
    <property type="entry name" value="Ariadne"/>
</dbReference>